<proteinExistence type="predicted"/>
<dbReference type="PANTHER" id="PTHR43591">
    <property type="entry name" value="METHYLTRANSFERASE"/>
    <property type="match status" value="1"/>
</dbReference>
<evidence type="ECO:0008006" key="4">
    <source>
        <dbReference type="Google" id="ProtNLM"/>
    </source>
</evidence>
<dbReference type="GO" id="GO:0008168">
    <property type="term" value="F:methyltransferase activity"/>
    <property type="evidence" value="ECO:0007669"/>
    <property type="project" value="TreeGrafter"/>
</dbReference>
<dbReference type="InterPro" id="IPR029063">
    <property type="entry name" value="SAM-dependent_MTases_sf"/>
</dbReference>
<dbReference type="SUPFAM" id="SSF53335">
    <property type="entry name" value="S-adenosyl-L-methionine-dependent methyltransferases"/>
    <property type="match status" value="1"/>
</dbReference>
<organism evidence="2 3">
    <name type="scientific">Hymenoscyphus albidus</name>
    <dbReference type="NCBI Taxonomy" id="595503"/>
    <lineage>
        <taxon>Eukaryota</taxon>
        <taxon>Fungi</taxon>
        <taxon>Dikarya</taxon>
        <taxon>Ascomycota</taxon>
        <taxon>Pezizomycotina</taxon>
        <taxon>Leotiomycetes</taxon>
        <taxon>Helotiales</taxon>
        <taxon>Helotiaceae</taxon>
        <taxon>Hymenoscyphus</taxon>
    </lineage>
</organism>
<gene>
    <name evidence="2" type="ORF">HYALB_00009080</name>
</gene>
<sequence length="363" mass="41458">MSDSVPPHSAAAPEVVDDINDDGDSAFGEDDQGNWGSTTNSIGSSILRYRQENGRTYHAYKDGKYLLPNDEVRVEPITFSYKKGNDIFRQASGANNLQGENDRLDLQHHMYYLTLKGKLYIAPIPEDQKLHRVLDLGTGTGIWAIDFADEHPESDVLGVDLSPIQPGFVPPNCHFEIDDIEEPWTYSYKFDFINMRMMVGTIVDWPKCFKQCYDNLNPGGWMEIKDIKFPIEDNDSSFPPDCAVKKWADLILEGTTVVGRACDSAKNYKRQLEDAGFMNVVEIRYKWPMNRWPKDKELKELGAWMHENFSTGLSGLSMAVFTRALGWSQEELEVFLISVRKDMRNTKIHGYYPIYAVYGQKSF</sequence>
<reference evidence="2" key="1">
    <citation type="submission" date="2021-07" db="EMBL/GenBank/DDBJ databases">
        <authorList>
            <person name="Durling M."/>
        </authorList>
    </citation>
    <scope>NUCLEOTIDE SEQUENCE</scope>
</reference>
<accession>A0A9N9Q7K2</accession>
<feature type="compositionally biased region" description="Acidic residues" evidence="1">
    <location>
        <begin position="15"/>
        <end position="32"/>
    </location>
</feature>
<comment type="caution">
    <text evidence="2">The sequence shown here is derived from an EMBL/GenBank/DDBJ whole genome shotgun (WGS) entry which is preliminary data.</text>
</comment>
<feature type="region of interest" description="Disordered" evidence="1">
    <location>
        <begin position="1"/>
        <end position="39"/>
    </location>
</feature>
<name>A0A9N9Q7K2_9HELO</name>
<dbReference type="CDD" id="cd02440">
    <property type="entry name" value="AdoMet_MTases"/>
    <property type="match status" value="1"/>
</dbReference>
<evidence type="ECO:0000313" key="3">
    <source>
        <dbReference type="Proteomes" id="UP000701801"/>
    </source>
</evidence>
<evidence type="ECO:0000256" key="1">
    <source>
        <dbReference type="SAM" id="MobiDB-lite"/>
    </source>
</evidence>
<dbReference type="Pfam" id="PF13489">
    <property type="entry name" value="Methyltransf_23"/>
    <property type="match status" value="1"/>
</dbReference>
<protein>
    <recommendedName>
        <fullName evidence="4">S-adenosyl-L-methionine-dependent methyltransferase</fullName>
    </recommendedName>
</protein>
<dbReference type="OrthoDB" id="2013972at2759"/>
<dbReference type="Proteomes" id="UP000701801">
    <property type="component" value="Unassembled WGS sequence"/>
</dbReference>
<evidence type="ECO:0000313" key="2">
    <source>
        <dbReference type="EMBL" id="CAG8976816.1"/>
    </source>
</evidence>
<dbReference type="Gene3D" id="3.40.50.150">
    <property type="entry name" value="Vaccinia Virus protein VP39"/>
    <property type="match status" value="1"/>
</dbReference>
<keyword evidence="3" id="KW-1185">Reference proteome</keyword>
<dbReference type="AlphaFoldDB" id="A0A9N9Q7K2"/>
<dbReference type="PANTHER" id="PTHR43591:SF31">
    <property type="entry name" value="LAEA-LIKE, PUTATIVE (AFU_ORTHOLOGUE AFUA_8G01930)-RELATED"/>
    <property type="match status" value="1"/>
</dbReference>
<dbReference type="EMBL" id="CAJVRM010000193">
    <property type="protein sequence ID" value="CAG8976816.1"/>
    <property type="molecule type" value="Genomic_DNA"/>
</dbReference>